<dbReference type="InParanoid" id="A0A151Z579"/>
<organism evidence="1 2">
    <name type="scientific">Tieghemostelium lacteum</name>
    <name type="common">Slime mold</name>
    <name type="synonym">Dictyostelium lacteum</name>
    <dbReference type="NCBI Taxonomy" id="361077"/>
    <lineage>
        <taxon>Eukaryota</taxon>
        <taxon>Amoebozoa</taxon>
        <taxon>Evosea</taxon>
        <taxon>Eumycetozoa</taxon>
        <taxon>Dictyostelia</taxon>
        <taxon>Dictyosteliales</taxon>
        <taxon>Raperosteliaceae</taxon>
        <taxon>Tieghemostelium</taxon>
    </lineage>
</organism>
<dbReference type="AlphaFoldDB" id="A0A151Z579"/>
<sequence length="558" mass="64887">MVIPNYLIINNILDPILNHSKEIEYVYMFLRKYTLISKEWNQSIIVKLQYRHVNNLERPRTVELIPDFIALANKYKWYNYRFRIPKPIKDLNEIIRDQVSQILFNKNTVQSMTLDQSISQLKNLESIVVETSFLDSEELLINQLKSFSNIDIHIQSLQQKSSKIDFNRIGELIQNRGVISLDFWDFSFLGENRNSFHPNSLTKITLVEIRMSQWMLKSLLDNSLNCQNIHIQDVILNEDKDHYDKVLEILNHASQSMNLQRVSVSTEDTTSYQTAVDFLSNIKTGTLIVILDDIEWDNEKLPDNIPNQWIHSLELYTSKGGIILELWKHKDNIKSILLSDAGKSLVKEFKNLHTLITKEVDFDSLKQLSGLQYLTLPHLPSSMGVNDLLALKNFRTIDFHELDIGVLNQLLSIPHPSVQSYNILSLQYNENSIKNDLGLFIKSLSHNTTLKGLVISDFGYKFNNSYNHCKLYIEILTINKTLHKFILPPPMSNTFKYTTGMVKEFNELFRINTSIHQIKCFDLPYEYLSSTEITSQIQIKLDLLDVFSKYNVIINSSI</sequence>
<accession>A0A151Z579</accession>
<protein>
    <submittedName>
        <fullName evidence="1">Uncharacterized protein</fullName>
    </submittedName>
</protein>
<dbReference type="Proteomes" id="UP000076078">
    <property type="component" value="Unassembled WGS sequence"/>
</dbReference>
<evidence type="ECO:0000313" key="1">
    <source>
        <dbReference type="EMBL" id="KYQ89116.1"/>
    </source>
</evidence>
<keyword evidence="2" id="KW-1185">Reference proteome</keyword>
<comment type="caution">
    <text evidence="1">The sequence shown here is derived from an EMBL/GenBank/DDBJ whole genome shotgun (WGS) entry which is preliminary data.</text>
</comment>
<evidence type="ECO:0000313" key="2">
    <source>
        <dbReference type="Proteomes" id="UP000076078"/>
    </source>
</evidence>
<name>A0A151Z579_TIELA</name>
<proteinExistence type="predicted"/>
<reference evidence="1 2" key="1">
    <citation type="submission" date="2015-12" db="EMBL/GenBank/DDBJ databases">
        <title>Dictyostelia acquired genes for synthesis and detection of signals that induce cell-type specialization by lateral gene transfer from prokaryotes.</title>
        <authorList>
            <person name="Gloeckner G."/>
            <person name="Schaap P."/>
        </authorList>
    </citation>
    <scope>NUCLEOTIDE SEQUENCE [LARGE SCALE GENOMIC DNA]</scope>
    <source>
        <strain evidence="1 2">TK</strain>
    </source>
</reference>
<gene>
    <name evidence="1" type="ORF">DLAC_10351</name>
</gene>
<dbReference type="EMBL" id="LODT01000042">
    <property type="protein sequence ID" value="KYQ89116.1"/>
    <property type="molecule type" value="Genomic_DNA"/>
</dbReference>